<dbReference type="Gene3D" id="1.10.10.60">
    <property type="entry name" value="Homeodomain-like"/>
    <property type="match status" value="1"/>
</dbReference>
<dbReference type="EMBL" id="FQ670179">
    <property type="protein sequence ID" value="CBY82132.1"/>
    <property type="molecule type" value="Genomic_DNA"/>
</dbReference>
<evidence type="ECO:0000313" key="2">
    <source>
        <dbReference type="Proteomes" id="UP000007934"/>
    </source>
</evidence>
<name>E7AC50_HELFC</name>
<dbReference type="Proteomes" id="UP000007934">
    <property type="component" value="Chromosome"/>
</dbReference>
<dbReference type="HOGENOM" id="CLU_1568592_0_0_7"/>
<evidence type="ECO:0000313" key="1">
    <source>
        <dbReference type="EMBL" id="CBY82132.1"/>
    </source>
</evidence>
<sequence>MKKALHNLVGTRNNILLAENIRTLYLQGKSYEYICQTLNITKNTINSHRKRALKEGDDWDALLLIHKRNKQHIGMSEAYFVNALIAGFEAQILHNEQLSLPELAKYTKLYFQLKAPKNNDELRAKELAHANTQRVLRVIAKLAMDMQAEEVVEFLSAHADAIIKEVFKKD</sequence>
<dbReference type="GeneID" id="36134885"/>
<dbReference type="InterPro" id="IPR014926">
    <property type="entry name" value="Phage_D3112_Orf24"/>
</dbReference>
<proteinExistence type="predicted"/>
<dbReference type="OrthoDB" id="5326419at2"/>
<keyword evidence="2" id="KW-1185">Reference proteome</keyword>
<protein>
    <submittedName>
        <fullName evidence="1">Helix-turn-helix domain of resolvase protein</fullName>
    </submittedName>
</protein>
<dbReference type="AlphaFoldDB" id="E7AC50"/>
<dbReference type="RefSeq" id="WP_013468504.1">
    <property type="nucleotide sequence ID" value="NC_014810.2"/>
</dbReference>
<reference evidence="1 2" key="1">
    <citation type="journal article" date="2011" name="Genome Biol. Evol.">
        <title>Comparative whole genome sequence analysis of the carcinogenic bacterial model pathogen Helicobacter felis.</title>
        <authorList>
            <person name="Arnold I.C."/>
            <person name="Zigova Z."/>
            <person name="Holden M."/>
            <person name="Lawley T.D."/>
            <person name="Rad R."/>
            <person name="Dougan G."/>
            <person name="Falkow S."/>
            <person name="Bentley S.D."/>
            <person name="Muller A."/>
        </authorList>
    </citation>
    <scope>NUCLEOTIDE SEQUENCE [LARGE SCALE GENOMIC DNA]</scope>
    <source>
        <strain evidence="2">ATCC 49179 / CCUG 28539 / NCTC 12436 / CS1</strain>
    </source>
</reference>
<dbReference type="STRING" id="936155.HFELIS_00480"/>
<gene>
    <name evidence="1" type="ordered locus">Hfelis_00480</name>
</gene>
<dbReference type="Pfam" id="PF08822">
    <property type="entry name" value="DUF1804"/>
    <property type="match status" value="1"/>
</dbReference>
<dbReference type="KEGG" id="hfe:HFELIS_00480"/>
<organism evidence="1 2">
    <name type="scientific">Helicobacter felis (strain ATCC 49179 / CCUG 28539 / NCTC 12436 / CS1)</name>
    <dbReference type="NCBI Taxonomy" id="936155"/>
    <lineage>
        <taxon>Bacteria</taxon>
        <taxon>Pseudomonadati</taxon>
        <taxon>Campylobacterota</taxon>
        <taxon>Epsilonproteobacteria</taxon>
        <taxon>Campylobacterales</taxon>
        <taxon>Helicobacteraceae</taxon>
        <taxon>Helicobacter</taxon>
    </lineage>
</organism>
<accession>E7AC50</accession>